<feature type="region of interest" description="Disordered" evidence="1">
    <location>
        <begin position="1"/>
        <end position="83"/>
    </location>
</feature>
<proteinExistence type="predicted"/>
<keyword evidence="2" id="KW-0812">Transmembrane</keyword>
<feature type="transmembrane region" description="Helical" evidence="2">
    <location>
        <begin position="207"/>
        <end position="227"/>
    </location>
</feature>
<keyword evidence="2" id="KW-1133">Transmembrane helix</keyword>
<sequence length="261" mass="27548">MTTQDADSHPVPEPRVDRDSADAGAPGAAPLDLHDDDRHDDLDDETRDPETGLVDEYHVDGGPVRPADVGGSGEFPLWPDGGRARAATLTRPESRPVPFRAPRRPGVGLPLLVVFALLAAFFAWVGAEPFWLAVGHADRGTVTVTRCTGHGVLKRCVGDFAAGGDRYRVRGVPVSGGDAAPVGVRRPARMVSQTGRQAYVGDSLGLLLRWAVPLALVLVLGLLIALATGAWRLRGRQRAVACTLSMLGPLVITAGLLAAAW</sequence>
<organism evidence="3 4">
    <name type="scientific">Actinocatenispora rupis</name>
    <dbReference type="NCBI Taxonomy" id="519421"/>
    <lineage>
        <taxon>Bacteria</taxon>
        <taxon>Bacillati</taxon>
        <taxon>Actinomycetota</taxon>
        <taxon>Actinomycetes</taxon>
        <taxon>Micromonosporales</taxon>
        <taxon>Micromonosporaceae</taxon>
        <taxon>Actinocatenispora</taxon>
    </lineage>
</organism>
<evidence type="ECO:0000313" key="4">
    <source>
        <dbReference type="Proteomes" id="UP000612808"/>
    </source>
</evidence>
<gene>
    <name evidence="3" type="ORF">Aru02nite_11980</name>
</gene>
<dbReference type="EMBL" id="BOMB01000007">
    <property type="protein sequence ID" value="GID10309.1"/>
    <property type="molecule type" value="Genomic_DNA"/>
</dbReference>
<evidence type="ECO:0000313" key="3">
    <source>
        <dbReference type="EMBL" id="GID10309.1"/>
    </source>
</evidence>
<reference evidence="3" key="1">
    <citation type="submission" date="2021-01" db="EMBL/GenBank/DDBJ databases">
        <title>Whole genome shotgun sequence of Actinocatenispora rupis NBRC 107355.</title>
        <authorList>
            <person name="Komaki H."/>
            <person name="Tamura T."/>
        </authorList>
    </citation>
    <scope>NUCLEOTIDE SEQUENCE</scope>
    <source>
        <strain evidence="3">NBRC 107355</strain>
    </source>
</reference>
<keyword evidence="4" id="KW-1185">Reference proteome</keyword>
<comment type="caution">
    <text evidence="3">The sequence shown here is derived from an EMBL/GenBank/DDBJ whole genome shotgun (WGS) entry which is preliminary data.</text>
</comment>
<dbReference type="AlphaFoldDB" id="A0A8J3N8H2"/>
<keyword evidence="2" id="KW-0472">Membrane</keyword>
<feature type="compositionally biased region" description="Basic and acidic residues" evidence="1">
    <location>
        <begin position="1"/>
        <end position="21"/>
    </location>
</feature>
<protein>
    <submittedName>
        <fullName evidence="3">Uncharacterized protein</fullName>
    </submittedName>
</protein>
<dbReference type="Proteomes" id="UP000612808">
    <property type="component" value="Unassembled WGS sequence"/>
</dbReference>
<feature type="transmembrane region" description="Helical" evidence="2">
    <location>
        <begin position="107"/>
        <end position="127"/>
    </location>
</feature>
<feature type="transmembrane region" description="Helical" evidence="2">
    <location>
        <begin position="239"/>
        <end position="260"/>
    </location>
</feature>
<feature type="compositionally biased region" description="Basic and acidic residues" evidence="1">
    <location>
        <begin position="32"/>
        <end position="41"/>
    </location>
</feature>
<feature type="compositionally biased region" description="Low complexity" evidence="1">
    <location>
        <begin position="22"/>
        <end position="31"/>
    </location>
</feature>
<accession>A0A8J3N8H2</accession>
<dbReference type="RefSeq" id="WP_203655534.1">
    <property type="nucleotide sequence ID" value="NZ_BAAAZM010000003.1"/>
</dbReference>
<evidence type="ECO:0000256" key="1">
    <source>
        <dbReference type="SAM" id="MobiDB-lite"/>
    </source>
</evidence>
<evidence type="ECO:0000256" key="2">
    <source>
        <dbReference type="SAM" id="Phobius"/>
    </source>
</evidence>
<name>A0A8J3N8H2_9ACTN</name>